<dbReference type="SMART" id="SM00270">
    <property type="entry name" value="ChtBD1"/>
    <property type="match status" value="1"/>
</dbReference>
<keyword evidence="2" id="KW-0843">Virulence</keyword>
<dbReference type="SUPFAM" id="SSF57016">
    <property type="entry name" value="Plant lectins/antimicrobial peptides"/>
    <property type="match status" value="1"/>
</dbReference>
<dbReference type="PANTHER" id="PTHR34997">
    <property type="entry name" value="AM15"/>
    <property type="match status" value="1"/>
</dbReference>
<feature type="disulfide bond" evidence="4">
    <location>
        <begin position="59"/>
        <end position="73"/>
    </location>
</feature>
<evidence type="ECO:0000259" key="6">
    <source>
        <dbReference type="PROSITE" id="PS50941"/>
    </source>
</evidence>
<dbReference type="AlphaFoldDB" id="A0AA38R4K1"/>
<dbReference type="Gene3D" id="3.30.60.10">
    <property type="entry name" value="Endochitinase-like"/>
    <property type="match status" value="1"/>
</dbReference>
<evidence type="ECO:0000259" key="7">
    <source>
        <dbReference type="PROSITE" id="PS51782"/>
    </source>
</evidence>
<evidence type="ECO:0000313" key="9">
    <source>
        <dbReference type="Proteomes" id="UP001174691"/>
    </source>
</evidence>
<keyword evidence="9" id="KW-1185">Reference proteome</keyword>
<sequence>MHSLLLNLALYLLGSTTSSVAAQDLTSSGASPTTPAVQVSDDGSCGDGLTCAGSLYGQCCSQHGFCGTGDAYCGEGCQAGLGFCGGSSGGGGVVSPTVTVTRTVTAFASGLFTTTVTLTGAITRTVVATATTVVSRTEVRTVTQTAITTAAPVLSTSIVYSVSSIYVTKNLTQVILETSTLTTIGCAPTAVAPTATAGIPPAPSPTLVGSPATCTKWYKTQSSENCNAVVSKNGITLAQLMTWNPVGRVGRVPVCGNDPAAVVGLCRVNCDALWSGYYLCVGV</sequence>
<dbReference type="Proteomes" id="UP001174691">
    <property type="component" value="Unassembled WGS sequence"/>
</dbReference>
<dbReference type="PROSITE" id="PS50941">
    <property type="entry name" value="CHIT_BIND_I_2"/>
    <property type="match status" value="1"/>
</dbReference>
<gene>
    <name evidence="8" type="ORF">NKR19_g8801</name>
</gene>
<evidence type="ECO:0008006" key="10">
    <source>
        <dbReference type="Google" id="ProtNLM"/>
    </source>
</evidence>
<dbReference type="GO" id="GO:0008061">
    <property type="term" value="F:chitin binding"/>
    <property type="evidence" value="ECO:0007669"/>
    <property type="project" value="UniProtKB-UniRule"/>
</dbReference>
<proteinExistence type="inferred from homology"/>
<keyword evidence="4" id="KW-1015">Disulfide bond</keyword>
<evidence type="ECO:0000256" key="3">
    <source>
        <dbReference type="ARBA" id="ARBA00044955"/>
    </source>
</evidence>
<feature type="domain" description="LysM" evidence="7">
    <location>
        <begin position="216"/>
        <end position="281"/>
    </location>
</feature>
<evidence type="ECO:0000256" key="4">
    <source>
        <dbReference type="PROSITE-ProRule" id="PRU00261"/>
    </source>
</evidence>
<accession>A0AA38R4K1</accession>
<feature type="chain" id="PRO_5041385410" description="Chitin-binding type-1 domain-containing protein" evidence="5">
    <location>
        <begin position="23"/>
        <end position="283"/>
    </location>
</feature>
<name>A0AA38R4K1_9PEZI</name>
<comment type="caution">
    <text evidence="8">The sequence shown here is derived from an EMBL/GenBank/DDBJ whole genome shotgun (WGS) entry which is preliminary data.</text>
</comment>
<dbReference type="Gene3D" id="3.10.350.10">
    <property type="entry name" value="LysM domain"/>
    <property type="match status" value="1"/>
</dbReference>
<dbReference type="PROSITE" id="PS51782">
    <property type="entry name" value="LYSM"/>
    <property type="match status" value="1"/>
</dbReference>
<evidence type="ECO:0000256" key="1">
    <source>
        <dbReference type="ARBA" id="ARBA00022669"/>
    </source>
</evidence>
<keyword evidence="1 4" id="KW-0147">Chitin-binding</keyword>
<dbReference type="InterPro" id="IPR001002">
    <property type="entry name" value="Chitin-bd_1"/>
</dbReference>
<evidence type="ECO:0000313" key="8">
    <source>
        <dbReference type="EMBL" id="KAJ9134076.1"/>
    </source>
</evidence>
<dbReference type="InterPro" id="IPR018392">
    <property type="entry name" value="LysM"/>
</dbReference>
<organism evidence="8 9">
    <name type="scientific">Coniochaeta hoffmannii</name>
    <dbReference type="NCBI Taxonomy" id="91930"/>
    <lineage>
        <taxon>Eukaryota</taxon>
        <taxon>Fungi</taxon>
        <taxon>Dikarya</taxon>
        <taxon>Ascomycota</taxon>
        <taxon>Pezizomycotina</taxon>
        <taxon>Sordariomycetes</taxon>
        <taxon>Sordariomycetidae</taxon>
        <taxon>Coniochaetales</taxon>
        <taxon>Coniochaetaceae</taxon>
        <taxon>Coniochaeta</taxon>
    </lineage>
</organism>
<feature type="disulfide bond" evidence="4">
    <location>
        <begin position="45"/>
        <end position="60"/>
    </location>
</feature>
<protein>
    <recommendedName>
        <fullName evidence="10">Chitin-binding type-1 domain-containing protein</fullName>
    </recommendedName>
</protein>
<reference evidence="8" key="1">
    <citation type="submission" date="2022-07" db="EMBL/GenBank/DDBJ databases">
        <title>Fungi with potential for degradation of polypropylene.</title>
        <authorList>
            <person name="Gostincar C."/>
        </authorList>
    </citation>
    <scope>NUCLEOTIDE SEQUENCE</scope>
    <source>
        <strain evidence="8">EXF-13287</strain>
    </source>
</reference>
<dbReference type="InterPro" id="IPR036861">
    <property type="entry name" value="Endochitinase-like_sf"/>
</dbReference>
<dbReference type="CDD" id="cd00118">
    <property type="entry name" value="LysM"/>
    <property type="match status" value="1"/>
</dbReference>
<comment type="similarity">
    <text evidence="3">Belongs to the secreted LysM effector family.</text>
</comment>
<feature type="signal peptide" evidence="5">
    <location>
        <begin position="1"/>
        <end position="22"/>
    </location>
</feature>
<feature type="domain" description="Chitin-binding type-1" evidence="6">
    <location>
        <begin position="42"/>
        <end position="86"/>
    </location>
</feature>
<comment type="caution">
    <text evidence="4">Lacks conserved residue(s) required for the propagation of feature annotation.</text>
</comment>
<evidence type="ECO:0000256" key="5">
    <source>
        <dbReference type="SAM" id="SignalP"/>
    </source>
</evidence>
<dbReference type="EMBL" id="JANBVN010000189">
    <property type="protein sequence ID" value="KAJ9134076.1"/>
    <property type="molecule type" value="Genomic_DNA"/>
</dbReference>
<dbReference type="InterPro" id="IPR052210">
    <property type="entry name" value="LysM1-like"/>
</dbReference>
<dbReference type="PANTHER" id="PTHR34997:SF1">
    <property type="entry name" value="PEPTIDOGLYCAN-BINDING LYSIN DOMAIN"/>
    <property type="match status" value="1"/>
</dbReference>
<dbReference type="CDD" id="cd11618">
    <property type="entry name" value="ChtBD1_1"/>
    <property type="match status" value="1"/>
</dbReference>
<dbReference type="InterPro" id="IPR036779">
    <property type="entry name" value="LysM_dom_sf"/>
</dbReference>
<keyword evidence="5" id="KW-0732">Signal</keyword>
<evidence type="ECO:0000256" key="2">
    <source>
        <dbReference type="ARBA" id="ARBA00023026"/>
    </source>
</evidence>